<dbReference type="EMBL" id="CABFNH010000002">
    <property type="protein sequence ID" value="VTZ88213.1"/>
    <property type="molecule type" value="Genomic_DNA"/>
</dbReference>
<reference evidence="2 3" key="1">
    <citation type="submission" date="2019-06" db="EMBL/GenBank/DDBJ databases">
        <authorList>
            <person name="Rodrigo-Torres L."/>
            <person name="Arahal R. D."/>
            <person name="Lucena T."/>
        </authorList>
    </citation>
    <scope>NUCLEOTIDE SEQUENCE [LARGE SCALE GENOMIC DNA]</scope>
    <source>
        <strain evidence="2 3">INIA P508</strain>
    </source>
</reference>
<accession>A0A508YFP6</accession>
<dbReference type="RefSeq" id="WP_263863075.1">
    <property type="nucleotide sequence ID" value="NZ_CABFNH010000002.1"/>
</dbReference>
<evidence type="ECO:0000256" key="1">
    <source>
        <dbReference type="SAM" id="MobiDB-lite"/>
    </source>
</evidence>
<feature type="region of interest" description="Disordered" evidence="1">
    <location>
        <begin position="26"/>
        <end position="58"/>
    </location>
</feature>
<name>A0A508YFP6_LIMMU</name>
<evidence type="ECO:0000313" key="2">
    <source>
        <dbReference type="EMBL" id="VTZ88213.1"/>
    </source>
</evidence>
<protein>
    <submittedName>
        <fullName evidence="2">Uncharacterized protein</fullName>
    </submittedName>
</protein>
<sequence>MARFDSQSIKTINDVMADRADRHKFVRNHNRRTNINEQLPDWAKNGPKKTSSAADSQELSRLNEQLDAQMAGFELYKRLRNAVELAQTLDDSDIQAIRNNLAQPNGRGDMSVDAPKLFEQYCQQHNLQFQKN</sequence>
<feature type="compositionally biased region" description="Polar residues" evidence="1">
    <location>
        <begin position="48"/>
        <end position="58"/>
    </location>
</feature>
<organism evidence="2 3">
    <name type="scientific">Limosilactobacillus mucosae</name>
    <name type="common">Lactobacillus mucosae</name>
    <dbReference type="NCBI Taxonomy" id="97478"/>
    <lineage>
        <taxon>Bacteria</taxon>
        <taxon>Bacillati</taxon>
        <taxon>Bacillota</taxon>
        <taxon>Bacilli</taxon>
        <taxon>Lactobacillales</taxon>
        <taxon>Lactobacillaceae</taxon>
        <taxon>Limosilactobacillus</taxon>
    </lineage>
</organism>
<gene>
    <name evidence="2" type="ORF">LMUP508_00162</name>
</gene>
<dbReference type="AlphaFoldDB" id="A0A508YFP6"/>
<dbReference type="Proteomes" id="UP000365705">
    <property type="component" value="Unassembled WGS sequence"/>
</dbReference>
<evidence type="ECO:0000313" key="3">
    <source>
        <dbReference type="Proteomes" id="UP000365705"/>
    </source>
</evidence>
<proteinExistence type="predicted"/>